<comment type="subcellular location">
    <subcellularLocation>
        <location evidence="1">Nucleus</location>
    </subcellularLocation>
</comment>
<organism evidence="8 9">
    <name type="scientific">Hevea brasiliensis</name>
    <name type="common">Para rubber tree</name>
    <name type="synonym">Siphonia brasiliensis</name>
    <dbReference type="NCBI Taxonomy" id="3981"/>
    <lineage>
        <taxon>Eukaryota</taxon>
        <taxon>Viridiplantae</taxon>
        <taxon>Streptophyta</taxon>
        <taxon>Embryophyta</taxon>
        <taxon>Tracheophyta</taxon>
        <taxon>Spermatophyta</taxon>
        <taxon>Magnoliopsida</taxon>
        <taxon>eudicotyledons</taxon>
        <taxon>Gunneridae</taxon>
        <taxon>Pentapetalae</taxon>
        <taxon>rosids</taxon>
        <taxon>fabids</taxon>
        <taxon>Malpighiales</taxon>
        <taxon>Euphorbiaceae</taxon>
        <taxon>Crotonoideae</taxon>
        <taxon>Micrandreae</taxon>
        <taxon>Hevea</taxon>
    </lineage>
</organism>
<feature type="region of interest" description="Disordered" evidence="6">
    <location>
        <begin position="293"/>
        <end position="327"/>
    </location>
</feature>
<keyword evidence="5" id="KW-0539">Nucleus</keyword>
<dbReference type="InterPro" id="IPR003340">
    <property type="entry name" value="B3_DNA-bd"/>
</dbReference>
<keyword evidence="9" id="KW-1185">Reference proteome</keyword>
<evidence type="ECO:0000256" key="6">
    <source>
        <dbReference type="SAM" id="MobiDB-lite"/>
    </source>
</evidence>
<evidence type="ECO:0000313" key="9">
    <source>
        <dbReference type="Proteomes" id="UP001174677"/>
    </source>
</evidence>
<dbReference type="EMBL" id="JARPOI010000015">
    <property type="protein sequence ID" value="KAJ9154366.1"/>
    <property type="molecule type" value="Genomic_DNA"/>
</dbReference>
<dbReference type="PANTHER" id="PTHR31920:SF145">
    <property type="entry name" value="B3 DOMAIN-CONTAINING PROTEIN REM20-LIKE ISOFORM X1"/>
    <property type="match status" value="1"/>
</dbReference>
<evidence type="ECO:0000256" key="3">
    <source>
        <dbReference type="ARBA" id="ARBA00023125"/>
    </source>
</evidence>
<feature type="domain" description="TF-B3" evidence="7">
    <location>
        <begin position="30"/>
        <end position="123"/>
    </location>
</feature>
<accession>A0ABQ9L1Q0</accession>
<proteinExistence type="predicted"/>
<dbReference type="PANTHER" id="PTHR31920">
    <property type="entry name" value="B3 DOMAIN-CONTAINING"/>
    <property type="match status" value="1"/>
</dbReference>
<dbReference type="Gene3D" id="2.40.330.10">
    <property type="entry name" value="DNA-binding pseudobarrel domain"/>
    <property type="match status" value="1"/>
</dbReference>
<comment type="caution">
    <text evidence="8">The sequence shown here is derived from an EMBL/GenBank/DDBJ whole genome shotgun (WGS) entry which is preliminary data.</text>
</comment>
<dbReference type="SUPFAM" id="SSF101936">
    <property type="entry name" value="DNA-binding pseudobarrel domain"/>
    <property type="match status" value="1"/>
</dbReference>
<keyword evidence="2" id="KW-0805">Transcription regulation</keyword>
<reference evidence="8 9" key="1">
    <citation type="journal article" date="2023" name="Plant Biotechnol. J.">
        <title>Chromosome-level wild Hevea brasiliensis genome provides new tools for genomic-assisted breeding and valuable loci to elevate rubber yield.</title>
        <authorList>
            <person name="Cheng H."/>
            <person name="Song X."/>
            <person name="Hu Y."/>
            <person name="Wu T."/>
            <person name="Yang Q."/>
            <person name="An Z."/>
            <person name="Feng S."/>
            <person name="Deng Z."/>
            <person name="Wu W."/>
            <person name="Zeng X."/>
            <person name="Tu M."/>
            <person name="Wang X."/>
            <person name="Huang H."/>
        </authorList>
    </citation>
    <scope>NUCLEOTIDE SEQUENCE [LARGE SCALE GENOMIC DNA]</scope>
    <source>
        <strain evidence="8">MT/VB/25A 57/8</strain>
    </source>
</reference>
<evidence type="ECO:0000256" key="1">
    <source>
        <dbReference type="ARBA" id="ARBA00004123"/>
    </source>
</evidence>
<keyword evidence="4" id="KW-0804">Transcription</keyword>
<dbReference type="InterPro" id="IPR050655">
    <property type="entry name" value="Plant_B3_domain"/>
</dbReference>
<gene>
    <name evidence="8" type="ORF">P3X46_027710</name>
</gene>
<name>A0ABQ9L1Q0_HEVBR</name>
<keyword evidence="3" id="KW-0238">DNA-binding</keyword>
<evidence type="ECO:0000256" key="5">
    <source>
        <dbReference type="ARBA" id="ARBA00023242"/>
    </source>
</evidence>
<sequence>MGSMVEACAECRKKCLLCHVKRRKSTPLVSSFFKVMITKRFSEVLFLPPKFAPTVSTLIDKEIPLEDSSGLQWKVKLTILENSLALHQGWDTFAFDHGLEVGDFVIFHYILGSHFVVQIFDKTGCEKLDFSGNKNLKRKRAKADRKSTKKCGPCHSTDKGSIGKQGSNSSAFFDSNVEISQGQCKINDAINIKMAICGTSNDENGVARPQAVSKAEFFEEPFSIINREVGDKEAAYRTAICDLSSLEMLTYNLDIDRNNKILVGAKKSSHNADPSLNSKNEVGSDCKGSLNSVPLLASKSPPKPKKNLGSDSKWSNGIHRRCQTDERTEKVQSSKLLLSLSAEYM</sequence>
<dbReference type="SMART" id="SM01019">
    <property type="entry name" value="B3"/>
    <property type="match status" value="1"/>
</dbReference>
<dbReference type="CDD" id="cd10017">
    <property type="entry name" value="B3_DNA"/>
    <property type="match status" value="1"/>
</dbReference>
<dbReference type="Proteomes" id="UP001174677">
    <property type="component" value="Chromosome 15"/>
</dbReference>
<dbReference type="InterPro" id="IPR015300">
    <property type="entry name" value="DNA-bd_pseudobarrel_sf"/>
</dbReference>
<dbReference type="PROSITE" id="PS50863">
    <property type="entry name" value="B3"/>
    <property type="match status" value="1"/>
</dbReference>
<evidence type="ECO:0000313" key="8">
    <source>
        <dbReference type="EMBL" id="KAJ9154366.1"/>
    </source>
</evidence>
<dbReference type="Pfam" id="PF02362">
    <property type="entry name" value="B3"/>
    <property type="match status" value="1"/>
</dbReference>
<evidence type="ECO:0000256" key="4">
    <source>
        <dbReference type="ARBA" id="ARBA00023163"/>
    </source>
</evidence>
<evidence type="ECO:0000259" key="7">
    <source>
        <dbReference type="PROSITE" id="PS50863"/>
    </source>
</evidence>
<protein>
    <recommendedName>
        <fullName evidence="7">TF-B3 domain-containing protein</fullName>
    </recommendedName>
</protein>
<evidence type="ECO:0000256" key="2">
    <source>
        <dbReference type="ARBA" id="ARBA00023015"/>
    </source>
</evidence>